<name>A0ABQ0D0L4_9HYPO</name>
<evidence type="ECO:0000313" key="3">
    <source>
        <dbReference type="EMBL" id="GAB0139235.1"/>
    </source>
</evidence>
<dbReference type="PANTHER" id="PTHR38248">
    <property type="entry name" value="FUNK1 6"/>
    <property type="match status" value="1"/>
</dbReference>
<gene>
    <name evidence="3" type="primary">g7448</name>
    <name evidence="3" type="ORF">EsDP_00007448</name>
</gene>
<proteinExistence type="predicted"/>
<evidence type="ECO:0000313" key="4">
    <source>
        <dbReference type="Proteomes" id="UP001562357"/>
    </source>
</evidence>
<dbReference type="EMBL" id="BAAFGZ010000899">
    <property type="protein sequence ID" value="GAB0139235.1"/>
    <property type="molecule type" value="Genomic_DNA"/>
</dbReference>
<dbReference type="InterPro" id="IPR011009">
    <property type="entry name" value="Kinase-like_dom_sf"/>
</dbReference>
<accession>A0ABQ0D0L4</accession>
<feature type="region of interest" description="Disordered" evidence="1">
    <location>
        <begin position="492"/>
        <end position="547"/>
    </location>
</feature>
<dbReference type="SUPFAM" id="SSF56112">
    <property type="entry name" value="Protein kinase-like (PK-like)"/>
    <property type="match status" value="1"/>
</dbReference>
<feature type="domain" description="Fungal-type protein kinase" evidence="2">
    <location>
        <begin position="257"/>
        <end position="672"/>
    </location>
</feature>
<dbReference type="PANTHER" id="PTHR38248:SF2">
    <property type="entry name" value="FUNK1 11"/>
    <property type="match status" value="1"/>
</dbReference>
<sequence>MDQARLKIIEDNPIGQGLDAFRTIFDAICQRRSIPKLNALQQLTSEALQGLPVARLLRSSGSGRYLLDDMVRLYGVAVRDDFDLDHIKPVLHAVLTENTNDALIWTQVYAAVTESTPPPRMIVTSLQQTPWLHNTASFANSSEYRKDVDRVLKAELGTLYVGLPRFHETFFGAVPGLERASEAVVKKCVEGDNALFDKGWRGWPEDANQDRVLSWFSGISERLWDLANEYKPTTALQRRRTLAQPNKPIQGSTAERKLDVGFVNDPDANMYSRYHWSSIYVPGEIKSNALTDIASKAWLDLGRYGREVLAAQFNRRFVLGFTLCGSIMRLWEFDRLGGIASKSFNINEDPKQFVSAILGFLWLSDEGLGFDPTIVSSEGKQYIEIERNGKLERLIIDQQMRRAPCVAGRATTCWRAHREGDNTPLVIKDSWQYPEREEEGKLLQEATAKGVVNVARYYHHETVRVRGRDDDIYNNIRACMDIRDAENYRMGKSMASPTNSTTASAQRMGQSTSVTKRKRSSNCTDPSLSPGKRPCSTSPIKPQTTEVPNRVHRRIVLRDFGKAIYKASSQASLLAALDGCIEGHESLRMKASILQRDISINNLLINEDDENPSWRSFLIDLDLAIKEQRQGASGAREMTGTRAFMAIGVLMGEQHSFMHDLESFFWVLFWICIHYDGPNHSRVVEKFDQWNYLDVATLANQKKGQIDDEADFIQATKDNFTQYYQPLIPWVNKLRRVVFPNGGRWKTEDESLYTKMKKILREAQEDPEV</sequence>
<comment type="caution">
    <text evidence="3">The sequence shown here is derived from an EMBL/GenBank/DDBJ whole genome shotgun (WGS) entry which is preliminary data.</text>
</comment>
<dbReference type="Gene3D" id="1.10.510.10">
    <property type="entry name" value="Transferase(Phosphotransferase) domain 1"/>
    <property type="match status" value="1"/>
</dbReference>
<feature type="compositionally biased region" description="Polar residues" evidence="1">
    <location>
        <begin position="535"/>
        <end position="547"/>
    </location>
</feature>
<dbReference type="Proteomes" id="UP001562357">
    <property type="component" value="Unassembled WGS sequence"/>
</dbReference>
<reference evidence="4" key="1">
    <citation type="submission" date="2024-06" db="EMBL/GenBank/DDBJ databases">
        <title>Draft Genome Sequences of Epichloe bromicola Strains Isolated from Elymus ciliaris.</title>
        <authorList>
            <consortium name="Epichloe bromicola genome sequencing consortium"/>
            <person name="Miura A."/>
            <person name="Imano S."/>
            <person name="Ashida A."/>
            <person name="Sato I."/>
            <person name="Chiba S."/>
            <person name="Tanaka A."/>
            <person name="Camagna M."/>
            <person name="Takemoto D."/>
        </authorList>
    </citation>
    <scope>NUCLEOTIDE SEQUENCE [LARGE SCALE GENOMIC DNA]</scope>
    <source>
        <strain evidence="4">DP</strain>
    </source>
</reference>
<evidence type="ECO:0000259" key="2">
    <source>
        <dbReference type="Pfam" id="PF17667"/>
    </source>
</evidence>
<evidence type="ECO:0000256" key="1">
    <source>
        <dbReference type="SAM" id="MobiDB-lite"/>
    </source>
</evidence>
<organism evidence="3 4">
    <name type="scientific">Epichloe bromicola</name>
    <dbReference type="NCBI Taxonomy" id="79588"/>
    <lineage>
        <taxon>Eukaryota</taxon>
        <taxon>Fungi</taxon>
        <taxon>Dikarya</taxon>
        <taxon>Ascomycota</taxon>
        <taxon>Pezizomycotina</taxon>
        <taxon>Sordariomycetes</taxon>
        <taxon>Hypocreomycetidae</taxon>
        <taxon>Hypocreales</taxon>
        <taxon>Clavicipitaceae</taxon>
        <taxon>Epichloe</taxon>
    </lineage>
</organism>
<dbReference type="Pfam" id="PF17667">
    <property type="entry name" value="Pkinase_fungal"/>
    <property type="match status" value="1"/>
</dbReference>
<dbReference type="InterPro" id="IPR040976">
    <property type="entry name" value="Pkinase_fungal"/>
</dbReference>
<feature type="compositionally biased region" description="Polar residues" evidence="1">
    <location>
        <begin position="495"/>
        <end position="514"/>
    </location>
</feature>
<keyword evidence="4" id="KW-1185">Reference proteome</keyword>
<protein>
    <recommendedName>
        <fullName evidence="2">Fungal-type protein kinase domain-containing protein</fullName>
    </recommendedName>
</protein>